<keyword evidence="8" id="KW-1185">Reference proteome</keyword>
<feature type="transmembrane region" description="Helical" evidence="5">
    <location>
        <begin position="89"/>
        <end position="108"/>
    </location>
</feature>
<feature type="transmembrane region" description="Helical" evidence="5">
    <location>
        <begin position="54"/>
        <end position="77"/>
    </location>
</feature>
<evidence type="ECO:0000256" key="2">
    <source>
        <dbReference type="ARBA" id="ARBA00022692"/>
    </source>
</evidence>
<dbReference type="Pfam" id="PF09685">
    <property type="entry name" value="MamF_MmsF"/>
    <property type="match status" value="1"/>
</dbReference>
<keyword evidence="4 5" id="KW-0472">Membrane</keyword>
<feature type="domain" description="SHOCT" evidence="6">
    <location>
        <begin position="5"/>
        <end position="31"/>
    </location>
</feature>
<organism evidence="7 8">
    <name type="scientific">Gilvimarinus algae</name>
    <dbReference type="NCBI Taxonomy" id="3058037"/>
    <lineage>
        <taxon>Bacteria</taxon>
        <taxon>Pseudomonadati</taxon>
        <taxon>Pseudomonadota</taxon>
        <taxon>Gammaproteobacteria</taxon>
        <taxon>Cellvibrionales</taxon>
        <taxon>Cellvibrionaceae</taxon>
        <taxon>Gilvimarinus</taxon>
    </lineage>
</organism>
<feature type="transmembrane region" description="Helical" evidence="5">
    <location>
        <begin position="114"/>
        <end position="133"/>
    </location>
</feature>
<evidence type="ECO:0000313" key="7">
    <source>
        <dbReference type="EMBL" id="MDO3383276.1"/>
    </source>
</evidence>
<evidence type="ECO:0000259" key="6">
    <source>
        <dbReference type="Pfam" id="PF09851"/>
    </source>
</evidence>
<evidence type="ECO:0000256" key="3">
    <source>
        <dbReference type="ARBA" id="ARBA00022989"/>
    </source>
</evidence>
<gene>
    <name evidence="7" type="ORF">QWI16_13930</name>
</gene>
<proteinExistence type="predicted"/>
<reference evidence="7" key="1">
    <citation type="submission" date="2023-07" db="EMBL/GenBank/DDBJ databases">
        <title>Gilvimarinus algae sp. nov., isolated from the surface of Kelp.</title>
        <authorList>
            <person name="Sun Y.Y."/>
            <person name="Gong Y."/>
            <person name="Du Z.J."/>
        </authorList>
    </citation>
    <scope>NUCLEOTIDE SEQUENCE</scope>
    <source>
        <strain evidence="7">SDUM040014</strain>
    </source>
</reference>
<keyword evidence="3 5" id="KW-1133">Transmembrane helix</keyword>
<name>A0ABT8TKV9_9GAMM</name>
<evidence type="ECO:0000256" key="4">
    <source>
        <dbReference type="ARBA" id="ARBA00023136"/>
    </source>
</evidence>
<evidence type="ECO:0000256" key="5">
    <source>
        <dbReference type="SAM" id="Phobius"/>
    </source>
</evidence>
<keyword evidence="2 5" id="KW-0812">Transmembrane</keyword>
<sequence>MDLEKVEKLNELKEKGMITEEEYAKAKAKALGASGSSDTPADLDNRTYSMLMHFAQLCGFILPMCGWIVPLILWIIKREDPYINEQGKVVFNWIISSFIYFIICFILWFIVIGIFLTIALGIVSIIFIVIGAIRAKDGVIQNYPMSISFFTIDPDAASAADDTP</sequence>
<protein>
    <submittedName>
        <fullName evidence="7">DUF4870 domain-containing protein</fullName>
    </submittedName>
</protein>
<dbReference type="RefSeq" id="WP_302714045.1">
    <property type="nucleotide sequence ID" value="NZ_JAULRT010000060.1"/>
</dbReference>
<comment type="caution">
    <text evidence="7">The sequence shown here is derived from an EMBL/GenBank/DDBJ whole genome shotgun (WGS) entry which is preliminary data.</text>
</comment>
<accession>A0ABT8TKV9</accession>
<dbReference type="InterPro" id="IPR019109">
    <property type="entry name" value="MamF_MmsF"/>
</dbReference>
<dbReference type="InterPro" id="IPR018649">
    <property type="entry name" value="SHOCT"/>
</dbReference>
<evidence type="ECO:0000313" key="8">
    <source>
        <dbReference type="Proteomes" id="UP001168380"/>
    </source>
</evidence>
<dbReference type="Proteomes" id="UP001168380">
    <property type="component" value="Unassembled WGS sequence"/>
</dbReference>
<dbReference type="EMBL" id="JAULRT010000060">
    <property type="protein sequence ID" value="MDO3383276.1"/>
    <property type="molecule type" value="Genomic_DNA"/>
</dbReference>
<evidence type="ECO:0000256" key="1">
    <source>
        <dbReference type="ARBA" id="ARBA00004141"/>
    </source>
</evidence>
<comment type="subcellular location">
    <subcellularLocation>
        <location evidence="1">Membrane</location>
        <topology evidence="1">Multi-pass membrane protein</topology>
    </subcellularLocation>
</comment>
<dbReference type="Pfam" id="PF09851">
    <property type="entry name" value="SHOCT"/>
    <property type="match status" value="1"/>
</dbReference>